<proteinExistence type="predicted"/>
<comment type="caution">
    <text evidence="1">The sequence shown here is derived from an EMBL/GenBank/DDBJ whole genome shotgun (WGS) entry which is preliminary data.</text>
</comment>
<accession>A0A2P4PF93</accession>
<organism evidence="1 2">
    <name type="scientific">Rhizophagus irregularis (strain DAOM 181602 / DAOM 197198 / MUCL 43194)</name>
    <name type="common">Arbuscular mycorrhizal fungus</name>
    <name type="synonym">Glomus intraradices</name>
    <dbReference type="NCBI Taxonomy" id="747089"/>
    <lineage>
        <taxon>Eukaryota</taxon>
        <taxon>Fungi</taxon>
        <taxon>Fungi incertae sedis</taxon>
        <taxon>Mucoromycota</taxon>
        <taxon>Glomeromycotina</taxon>
        <taxon>Glomeromycetes</taxon>
        <taxon>Glomerales</taxon>
        <taxon>Glomeraceae</taxon>
        <taxon>Rhizophagus</taxon>
    </lineage>
</organism>
<gene>
    <name evidence="1" type="ORF">GLOIN_2v1679048</name>
</gene>
<dbReference type="AlphaFoldDB" id="A0A2P4PF93"/>
<dbReference type="Proteomes" id="UP000018888">
    <property type="component" value="Unassembled WGS sequence"/>
</dbReference>
<name>A0A2P4PF93_RHIID</name>
<reference evidence="1 2" key="2">
    <citation type="journal article" date="2018" name="New Phytol.">
        <title>High intraspecific genome diversity in the model arbuscular mycorrhizal symbiont Rhizophagus irregularis.</title>
        <authorList>
            <person name="Chen E.C.H."/>
            <person name="Morin E."/>
            <person name="Beaudet D."/>
            <person name="Noel J."/>
            <person name="Yildirir G."/>
            <person name="Ndikumana S."/>
            <person name="Charron P."/>
            <person name="St-Onge C."/>
            <person name="Giorgi J."/>
            <person name="Kruger M."/>
            <person name="Marton T."/>
            <person name="Ropars J."/>
            <person name="Grigoriev I.V."/>
            <person name="Hainaut M."/>
            <person name="Henrissat B."/>
            <person name="Roux C."/>
            <person name="Martin F."/>
            <person name="Corradi N."/>
        </authorList>
    </citation>
    <scope>NUCLEOTIDE SEQUENCE [LARGE SCALE GENOMIC DNA]</scope>
    <source>
        <strain evidence="1 2">DAOM 197198</strain>
    </source>
</reference>
<evidence type="ECO:0000313" key="2">
    <source>
        <dbReference type="Proteomes" id="UP000018888"/>
    </source>
</evidence>
<sequence>MSFNFLITYDFVVIVKTNFTLHTLKKPISIQSLRTRRYLQKNKFRRRRAKLKLIYTFFFIL</sequence>
<evidence type="ECO:0000313" key="1">
    <source>
        <dbReference type="EMBL" id="POG64054.1"/>
    </source>
</evidence>
<protein>
    <submittedName>
        <fullName evidence="1">Uncharacterized protein</fullName>
    </submittedName>
</protein>
<keyword evidence="2" id="KW-1185">Reference proteome</keyword>
<dbReference type="EMBL" id="AUPC02000249">
    <property type="protein sequence ID" value="POG64054.1"/>
    <property type="molecule type" value="Genomic_DNA"/>
</dbReference>
<reference evidence="1 2" key="1">
    <citation type="journal article" date="2013" name="Proc. Natl. Acad. Sci. U.S.A.">
        <title>Genome of an arbuscular mycorrhizal fungus provides insight into the oldest plant symbiosis.</title>
        <authorList>
            <person name="Tisserant E."/>
            <person name="Malbreil M."/>
            <person name="Kuo A."/>
            <person name="Kohler A."/>
            <person name="Symeonidi A."/>
            <person name="Balestrini R."/>
            <person name="Charron P."/>
            <person name="Duensing N."/>
            <person name="Frei Dit Frey N."/>
            <person name="Gianinazzi-Pearson V."/>
            <person name="Gilbert L.B."/>
            <person name="Handa Y."/>
            <person name="Herr J.R."/>
            <person name="Hijri M."/>
            <person name="Koul R."/>
            <person name="Kawaguchi M."/>
            <person name="Krajinski F."/>
            <person name="Lammers P.J."/>
            <person name="Masclaux F.G."/>
            <person name="Murat C."/>
            <person name="Morin E."/>
            <person name="Ndikumana S."/>
            <person name="Pagni M."/>
            <person name="Petitpierre D."/>
            <person name="Requena N."/>
            <person name="Rosikiewicz P."/>
            <person name="Riley R."/>
            <person name="Saito K."/>
            <person name="San Clemente H."/>
            <person name="Shapiro H."/>
            <person name="van Tuinen D."/>
            <person name="Becard G."/>
            <person name="Bonfante P."/>
            <person name="Paszkowski U."/>
            <person name="Shachar-Hill Y.Y."/>
            <person name="Tuskan G.A."/>
            <person name="Young P.W."/>
            <person name="Sanders I.R."/>
            <person name="Henrissat B."/>
            <person name="Rensing S.A."/>
            <person name="Grigoriev I.V."/>
            <person name="Corradi N."/>
            <person name="Roux C."/>
            <person name="Martin F."/>
        </authorList>
    </citation>
    <scope>NUCLEOTIDE SEQUENCE [LARGE SCALE GENOMIC DNA]</scope>
    <source>
        <strain evidence="1 2">DAOM 197198</strain>
    </source>
</reference>
<feature type="non-terminal residue" evidence="1">
    <location>
        <position position="61"/>
    </location>
</feature>